<dbReference type="EMBL" id="JAKIXB020000008">
    <property type="protein sequence ID" value="KAL1605975.1"/>
    <property type="molecule type" value="Genomic_DNA"/>
</dbReference>
<dbReference type="CDD" id="cd00483">
    <property type="entry name" value="HPPK"/>
    <property type="match status" value="1"/>
</dbReference>
<comment type="catalytic activity">
    <reaction evidence="1">
        <text>(7,8-dihydropterin-6-yl)methyl diphosphate + 4-aminobenzoate = 7,8-dihydropteroate + diphosphate</text>
        <dbReference type="Rhea" id="RHEA:19949"/>
        <dbReference type="ChEBI" id="CHEBI:17836"/>
        <dbReference type="ChEBI" id="CHEBI:17839"/>
        <dbReference type="ChEBI" id="CHEBI:33019"/>
        <dbReference type="ChEBI" id="CHEBI:72950"/>
        <dbReference type="EC" id="2.5.1.15"/>
    </reaction>
</comment>
<keyword evidence="13" id="KW-0289">Folate biosynthesis</keyword>
<evidence type="ECO:0000313" key="17">
    <source>
        <dbReference type="EMBL" id="KAL1605975.1"/>
    </source>
</evidence>
<gene>
    <name evidence="17" type="primary">FOL1</name>
    <name evidence="17" type="ORF">SLS59_003098</name>
</gene>
<dbReference type="InterPro" id="IPR000550">
    <property type="entry name" value="Hppk"/>
</dbReference>
<dbReference type="PROSITE" id="PS00793">
    <property type="entry name" value="DHPS_2"/>
    <property type="match status" value="1"/>
</dbReference>
<evidence type="ECO:0000256" key="4">
    <source>
        <dbReference type="ARBA" id="ARBA00004763"/>
    </source>
</evidence>
<dbReference type="NCBIfam" id="TIGR01498">
    <property type="entry name" value="folK"/>
    <property type="match status" value="1"/>
</dbReference>
<evidence type="ECO:0000256" key="9">
    <source>
        <dbReference type="ARBA" id="ARBA00022741"/>
    </source>
</evidence>
<dbReference type="SUPFAM" id="SSF55083">
    <property type="entry name" value="6-hydroxymethyl-7,8-dihydropterin pyrophosphokinase, HPPK"/>
    <property type="match status" value="1"/>
</dbReference>
<evidence type="ECO:0000256" key="12">
    <source>
        <dbReference type="ARBA" id="ARBA00022842"/>
    </source>
</evidence>
<dbReference type="InterPro" id="IPR000489">
    <property type="entry name" value="Pterin-binding_dom"/>
</dbReference>
<accession>A0ABR3RNG7</accession>
<reference evidence="17 18" key="1">
    <citation type="submission" date="2024-02" db="EMBL/GenBank/DDBJ databases">
        <title>De novo assembly and annotation of 12 fungi associated with fruit tree decline syndrome in Ontario, Canada.</title>
        <authorList>
            <person name="Sulman M."/>
            <person name="Ellouze W."/>
            <person name="Ilyukhin E."/>
        </authorList>
    </citation>
    <scope>NUCLEOTIDE SEQUENCE [LARGE SCALE GENOMIC DNA]</scope>
    <source>
        <strain evidence="17 18">M97-236</strain>
    </source>
</reference>
<dbReference type="InterPro" id="IPR045031">
    <property type="entry name" value="DHP_synth-like"/>
</dbReference>
<keyword evidence="18" id="KW-1185">Reference proteome</keyword>
<comment type="similarity">
    <text evidence="6">In the C-terminal section; belongs to the DHPS family.</text>
</comment>
<organism evidence="17 18">
    <name type="scientific">Nothophoma quercina</name>
    <dbReference type="NCBI Taxonomy" id="749835"/>
    <lineage>
        <taxon>Eukaryota</taxon>
        <taxon>Fungi</taxon>
        <taxon>Dikarya</taxon>
        <taxon>Ascomycota</taxon>
        <taxon>Pezizomycotina</taxon>
        <taxon>Dothideomycetes</taxon>
        <taxon>Pleosporomycetidae</taxon>
        <taxon>Pleosporales</taxon>
        <taxon>Pleosporineae</taxon>
        <taxon>Didymellaceae</taxon>
        <taxon>Nothophoma</taxon>
    </lineage>
</organism>
<dbReference type="Gene3D" id="3.20.20.20">
    <property type="entry name" value="Dihydropteroate synthase-like"/>
    <property type="match status" value="1"/>
</dbReference>
<dbReference type="InterPro" id="IPR011005">
    <property type="entry name" value="Dihydropteroate_synth-like_sf"/>
</dbReference>
<comment type="catalytic activity">
    <reaction evidence="2">
        <text>6-hydroxymethyl-7,8-dihydropterin + ATP = (7,8-dihydropterin-6-yl)methyl diphosphate + AMP + H(+)</text>
        <dbReference type="Rhea" id="RHEA:11412"/>
        <dbReference type="ChEBI" id="CHEBI:15378"/>
        <dbReference type="ChEBI" id="CHEBI:30616"/>
        <dbReference type="ChEBI" id="CHEBI:44841"/>
        <dbReference type="ChEBI" id="CHEBI:72950"/>
        <dbReference type="ChEBI" id="CHEBI:456215"/>
        <dbReference type="EC" id="2.7.6.3"/>
    </reaction>
</comment>
<evidence type="ECO:0000256" key="14">
    <source>
        <dbReference type="ARBA" id="ARBA00023268"/>
    </source>
</evidence>
<dbReference type="CDD" id="cd00739">
    <property type="entry name" value="DHPS"/>
    <property type="match status" value="1"/>
</dbReference>
<dbReference type="InterPro" id="IPR035907">
    <property type="entry name" value="Hppk_sf"/>
</dbReference>
<feature type="domain" description="Pterin-binding" evidence="16">
    <location>
        <begin position="167"/>
        <end position="431"/>
    </location>
</feature>
<comment type="cofactor">
    <cofactor evidence="3">
        <name>Mg(2+)</name>
        <dbReference type="ChEBI" id="CHEBI:18420"/>
    </cofactor>
</comment>
<comment type="caution">
    <text evidence="17">The sequence shown here is derived from an EMBL/GenBank/DDBJ whole genome shotgun (WGS) entry which is preliminary data.</text>
</comment>
<feature type="region of interest" description="Disordered" evidence="15">
    <location>
        <begin position="139"/>
        <end position="158"/>
    </location>
</feature>
<evidence type="ECO:0000256" key="15">
    <source>
        <dbReference type="SAM" id="MobiDB-lite"/>
    </source>
</evidence>
<name>A0ABR3RNG7_9PLEO</name>
<keyword evidence="10" id="KW-0418">Kinase</keyword>
<dbReference type="InterPro" id="IPR006390">
    <property type="entry name" value="DHP_synth_dom"/>
</dbReference>
<dbReference type="Pfam" id="PF00809">
    <property type="entry name" value="Pterin_bind"/>
    <property type="match status" value="1"/>
</dbReference>
<dbReference type="PANTHER" id="PTHR20941:SF1">
    <property type="entry name" value="FOLIC ACID SYNTHESIS PROTEIN FOL1"/>
    <property type="match status" value="1"/>
</dbReference>
<evidence type="ECO:0000256" key="5">
    <source>
        <dbReference type="ARBA" id="ARBA00005051"/>
    </source>
</evidence>
<evidence type="ECO:0000256" key="3">
    <source>
        <dbReference type="ARBA" id="ARBA00001946"/>
    </source>
</evidence>
<comment type="pathway">
    <text evidence="5">Cofactor biosynthesis; tetrahydrofolate biosynthesis; 2-amino-4-hydroxy-6-hydroxymethyl-7,8-dihydropteridine diphosphate from 7,8-dihydroneopterin triphosphate: step 4/4.</text>
</comment>
<dbReference type="PROSITE" id="PS50972">
    <property type="entry name" value="PTERIN_BINDING"/>
    <property type="match status" value="1"/>
</dbReference>
<evidence type="ECO:0000256" key="2">
    <source>
        <dbReference type="ARBA" id="ARBA00000198"/>
    </source>
</evidence>
<dbReference type="Proteomes" id="UP001521222">
    <property type="component" value="Unassembled WGS sequence"/>
</dbReference>
<dbReference type="NCBIfam" id="TIGR01496">
    <property type="entry name" value="DHPS"/>
    <property type="match status" value="1"/>
</dbReference>
<evidence type="ECO:0000256" key="13">
    <source>
        <dbReference type="ARBA" id="ARBA00022909"/>
    </source>
</evidence>
<dbReference type="PROSITE" id="PS00794">
    <property type="entry name" value="HPPK"/>
    <property type="match status" value="1"/>
</dbReference>
<evidence type="ECO:0000256" key="8">
    <source>
        <dbReference type="ARBA" id="ARBA00022723"/>
    </source>
</evidence>
<proteinExistence type="inferred from homology"/>
<evidence type="ECO:0000256" key="7">
    <source>
        <dbReference type="ARBA" id="ARBA00022679"/>
    </source>
</evidence>
<evidence type="ECO:0000256" key="10">
    <source>
        <dbReference type="ARBA" id="ARBA00022777"/>
    </source>
</evidence>
<keyword evidence="11" id="KW-0067">ATP-binding</keyword>
<evidence type="ECO:0000256" key="6">
    <source>
        <dbReference type="ARBA" id="ARBA00009951"/>
    </source>
</evidence>
<keyword evidence="7" id="KW-0808">Transferase</keyword>
<sequence length="439" mass="48280">MGDRVAMIEQACKEMEAGGNIKVLRTSSLWETKAMYVVDQDMFIETSLSPIELLDELQAVENKMGRVKVIDKGPRNIDLDILLYEDITMENERLQLPHSLMLEREFVLRPLCELVPEDSLPQHETLPAGALKEHLSRLPRSDEPLSPLTPLAPTQPNITAYQSDRDTRIMSILNVTPDSFSDGGKNFNNDEATLSNTIRSHVAAGATILDIGGQSTRPGAVQVSGEEELDRIMPAIDLIKRLPECKHVAISVDTYRADVAEESVKAGAHIINDVSAGLMDDKMLSTMGKLGCTVCLMHMRGTPETMHKLTSYPDGVIEGVGLELLERVRAAEAAGVRRWRIILDPGIGFAKTQDQNLELLRRLDELIKYPGLEGFPWLVGTSRKAFIGKITGVQQAKDRTWGTAAAIAAAIKGGSDIVRVHDVAEMGQVAKMADAIWRV</sequence>
<keyword evidence="12" id="KW-0460">Magnesium</keyword>
<keyword evidence="14" id="KW-0511">Multifunctional enzyme</keyword>
<dbReference type="PANTHER" id="PTHR20941">
    <property type="entry name" value="FOLATE SYNTHESIS PROTEINS"/>
    <property type="match status" value="1"/>
</dbReference>
<keyword evidence="8" id="KW-0479">Metal-binding</keyword>
<protein>
    <submittedName>
        <fullName evidence="17">Trifunctional dihydropteroate synthetase</fullName>
    </submittedName>
</protein>
<comment type="pathway">
    <text evidence="4">Cofactor biosynthesis; tetrahydrofolate biosynthesis; 7,8-dihydrofolate from 2-amino-4-hydroxy-6-hydroxymethyl-7,8-dihydropteridine diphosphate and 4-aminobenzoate: step 1/2.</text>
</comment>
<evidence type="ECO:0000313" key="18">
    <source>
        <dbReference type="Proteomes" id="UP001521222"/>
    </source>
</evidence>
<evidence type="ECO:0000256" key="1">
    <source>
        <dbReference type="ARBA" id="ARBA00000012"/>
    </source>
</evidence>
<evidence type="ECO:0000256" key="11">
    <source>
        <dbReference type="ARBA" id="ARBA00022840"/>
    </source>
</evidence>
<evidence type="ECO:0000259" key="16">
    <source>
        <dbReference type="PROSITE" id="PS50972"/>
    </source>
</evidence>
<keyword evidence="9" id="KW-0547">Nucleotide-binding</keyword>
<dbReference type="Gene3D" id="3.30.70.560">
    <property type="entry name" value="7,8-Dihydro-6-hydroxymethylpterin-pyrophosphokinase HPPK"/>
    <property type="match status" value="1"/>
</dbReference>
<dbReference type="SUPFAM" id="SSF51717">
    <property type="entry name" value="Dihydropteroate synthetase-like"/>
    <property type="match status" value="1"/>
</dbReference>
<dbReference type="Pfam" id="PF01288">
    <property type="entry name" value="HPPK"/>
    <property type="match status" value="1"/>
</dbReference>